<dbReference type="EMBL" id="CP075897">
    <property type="protein sequence ID" value="QWB31705.1"/>
    <property type="molecule type" value="Genomic_DNA"/>
</dbReference>
<dbReference type="InterPro" id="IPR031704">
    <property type="entry name" value="Glyco_hydro_36_N"/>
</dbReference>
<dbReference type="PRINTS" id="PR00743">
    <property type="entry name" value="GLHYDRLASE36"/>
</dbReference>
<dbReference type="Gene3D" id="3.20.20.70">
    <property type="entry name" value="Aldolase class I"/>
    <property type="match status" value="1"/>
</dbReference>
<feature type="domain" description="Glycosyl hydrolase family 36 C-terminal" evidence="7">
    <location>
        <begin position="648"/>
        <end position="724"/>
    </location>
</feature>
<dbReference type="InterPro" id="IPR031705">
    <property type="entry name" value="Glyco_hydro_36_C"/>
</dbReference>
<reference evidence="9 10" key="1">
    <citation type="submission" date="2021-05" db="EMBL/GenBank/DDBJ databases">
        <title>Biocontrol using Exiguobacterium acetylicum SI17 against litchi downy blight caused by Peronophythora litchii.</title>
        <authorList>
            <person name="Zheng L."/>
        </authorList>
    </citation>
    <scope>NUCLEOTIDE SEQUENCE [LARGE SCALE GENOMIC DNA]</scope>
    <source>
        <strain evidence="9 10">SI17</strain>
    </source>
</reference>
<organism evidence="9 10">
    <name type="scientific">Exiguobacterium acetylicum</name>
    <name type="common">Brevibacterium acetylicum</name>
    <dbReference type="NCBI Taxonomy" id="41170"/>
    <lineage>
        <taxon>Bacteria</taxon>
        <taxon>Bacillati</taxon>
        <taxon>Bacillota</taxon>
        <taxon>Bacilli</taxon>
        <taxon>Bacillales</taxon>
        <taxon>Bacillales Family XII. Incertae Sedis</taxon>
        <taxon>Exiguobacterium</taxon>
    </lineage>
</organism>
<keyword evidence="5 6" id="KW-0326">Glycosidase</keyword>
<evidence type="ECO:0000256" key="2">
    <source>
        <dbReference type="ARBA" id="ARBA00006202"/>
    </source>
</evidence>
<dbReference type="Pfam" id="PF16874">
    <property type="entry name" value="Glyco_hydro_36C"/>
    <property type="match status" value="1"/>
</dbReference>
<evidence type="ECO:0000256" key="6">
    <source>
        <dbReference type="PIRNR" id="PIRNR005536"/>
    </source>
</evidence>
<dbReference type="PANTHER" id="PTHR43053:SF3">
    <property type="entry name" value="ALPHA-GALACTOSIDASE C-RELATED"/>
    <property type="match status" value="1"/>
</dbReference>
<dbReference type="PANTHER" id="PTHR43053">
    <property type="entry name" value="GLYCOSIDASE FAMILY 31"/>
    <property type="match status" value="1"/>
</dbReference>
<dbReference type="InterPro" id="IPR002252">
    <property type="entry name" value="Glyco_hydro_36"/>
</dbReference>
<dbReference type="Gene3D" id="2.70.98.60">
    <property type="entry name" value="alpha-galactosidase from lactobacil brevis"/>
    <property type="match status" value="1"/>
</dbReference>
<evidence type="ECO:0000313" key="10">
    <source>
        <dbReference type="Proteomes" id="UP000679498"/>
    </source>
</evidence>
<dbReference type="PROSITE" id="PS00512">
    <property type="entry name" value="ALPHA_GALACTOSIDASE"/>
    <property type="match status" value="1"/>
</dbReference>
<keyword evidence="4 6" id="KW-0378">Hydrolase</keyword>
<dbReference type="Pfam" id="PF16875">
    <property type="entry name" value="Glyco_hydro_36N"/>
    <property type="match status" value="1"/>
</dbReference>
<sequence length="727" mass="83686">MIHVNETEGIFHLTNRHYSYILRIEEGQVVAQEYFGQPIKAYHGARKYPRIDRSFSPNFPDATDRLFSLDTLLQEYPGYGTGDYRSPAQQIKHEDGSDVTDFRYRSYERIKGKPKLDGLPATYVEMEEEAETLVLILEDAKEELELRLAYTVFRDRPILSRSVQLHNVGTKTHDIQKLMSLSLDLPSQQLECLTLNGTWGRERMMERETITRGIKVFDSKRGSSSHQMNPFLAIVSPEATEYSGEVVGFSLVYSGSHQMTIEKDPYGQTRIQLGINPFGFQWQLNPGECFQAPEVNISYSQHGMMQMSHAFHALYRERLARGNFRDADRPVLINNWEATYFDFDETKIKQIMEESAALGIELFVLDDGWFGRRDDDYSSLGDWFEYQEKIPNGLKHLAYHAHAQGMQFGLWFEPEMISRNSRLFRDHPDWTIHIPGRGRSKGRDQYVLDFSRKEVRDNIIEQMTAVLDEVEIDYIKWDFNRNVTEVFSTALPSELQGELLHRYVLGLYEVLEFLTARYPHILFESCSGGGGRFDPGMLYYMPQTWTSDNTDAVARLKIQHGTSMVYPISSMGAHVSAVPNHQTHRKTSLEMRGHVAMAGVFGYELDATRLSEQEKAIVKQQIAFYKTHRRTLQYGTFYRLESAFTSNHPAWMFISQEQDEIIVCDVTVLSEAAAPIRTLKLSGLDPQAIYELEGARYGGDELMYVGLYVPPTVNGDFDSRLYVLKKI</sequence>
<dbReference type="SUPFAM" id="SSF51445">
    <property type="entry name" value="(Trans)glycosidases"/>
    <property type="match status" value="1"/>
</dbReference>
<dbReference type="EC" id="3.2.1.22" evidence="3 6"/>
<dbReference type="CDD" id="cd14791">
    <property type="entry name" value="GH36"/>
    <property type="match status" value="1"/>
</dbReference>
<keyword evidence="10" id="KW-1185">Reference proteome</keyword>
<dbReference type="PIRSF" id="PIRSF005536">
    <property type="entry name" value="Agal"/>
    <property type="match status" value="1"/>
</dbReference>
<dbReference type="Gene3D" id="2.60.40.1180">
    <property type="entry name" value="Golgi alpha-mannosidase II"/>
    <property type="match status" value="1"/>
</dbReference>
<dbReference type="InterPro" id="IPR000111">
    <property type="entry name" value="Glyco_hydro_27/36_CS"/>
</dbReference>
<dbReference type="InterPro" id="IPR017853">
    <property type="entry name" value="GH"/>
</dbReference>
<dbReference type="InterPro" id="IPR013780">
    <property type="entry name" value="Glyco_hydro_b"/>
</dbReference>
<evidence type="ECO:0000313" key="9">
    <source>
        <dbReference type="EMBL" id="QWB31705.1"/>
    </source>
</evidence>
<dbReference type="InterPro" id="IPR050985">
    <property type="entry name" value="Alpha-glycosidase_related"/>
</dbReference>
<evidence type="ECO:0000259" key="8">
    <source>
        <dbReference type="Pfam" id="PF16875"/>
    </source>
</evidence>
<name>A0ABX8GDI3_EXIAC</name>
<protein>
    <recommendedName>
        <fullName evidence="3 6">Alpha-galactosidase</fullName>
        <ecNumber evidence="3 6">3.2.1.22</ecNumber>
    </recommendedName>
</protein>
<dbReference type="GeneID" id="88811472"/>
<comment type="similarity">
    <text evidence="2">Belongs to the glycosyl hydrolase 36 family.</text>
</comment>
<evidence type="ECO:0000256" key="4">
    <source>
        <dbReference type="ARBA" id="ARBA00022801"/>
    </source>
</evidence>
<dbReference type="Proteomes" id="UP000679498">
    <property type="component" value="Chromosome"/>
</dbReference>
<evidence type="ECO:0000256" key="1">
    <source>
        <dbReference type="ARBA" id="ARBA00001255"/>
    </source>
</evidence>
<accession>A0ABX8GDI3</accession>
<dbReference type="InterPro" id="IPR013785">
    <property type="entry name" value="Aldolase_TIM"/>
</dbReference>
<dbReference type="Pfam" id="PF02065">
    <property type="entry name" value="Melibiase"/>
    <property type="match status" value="1"/>
</dbReference>
<dbReference type="GO" id="GO:0004557">
    <property type="term" value="F:alpha-galactosidase activity"/>
    <property type="evidence" value="ECO:0007669"/>
    <property type="project" value="UniProtKB-EC"/>
</dbReference>
<evidence type="ECO:0000256" key="5">
    <source>
        <dbReference type="ARBA" id="ARBA00023295"/>
    </source>
</evidence>
<dbReference type="RefSeq" id="WP_069941038.1">
    <property type="nucleotide sequence ID" value="NZ_CP075897.1"/>
</dbReference>
<gene>
    <name evidence="9" type="ORF">KKI46_07290</name>
</gene>
<feature type="domain" description="Glycosyl hydrolase family 36 N-terminal" evidence="8">
    <location>
        <begin position="31"/>
        <end position="285"/>
    </location>
</feature>
<proteinExistence type="inferred from homology"/>
<evidence type="ECO:0000259" key="7">
    <source>
        <dbReference type="Pfam" id="PF16874"/>
    </source>
</evidence>
<comment type="catalytic activity">
    <reaction evidence="1 6">
        <text>Hydrolysis of terminal, non-reducing alpha-D-galactose residues in alpha-D-galactosides, including galactose oligosaccharides, galactomannans and galactolipids.</text>
        <dbReference type="EC" id="3.2.1.22"/>
    </reaction>
</comment>
<dbReference type="InterPro" id="IPR038417">
    <property type="entry name" value="Alpga-gal_N_sf"/>
</dbReference>
<evidence type="ECO:0000256" key="3">
    <source>
        <dbReference type="ARBA" id="ARBA00012755"/>
    </source>
</evidence>